<dbReference type="EMBL" id="JAMKPW020000044">
    <property type="protein sequence ID" value="KAK8192558.1"/>
    <property type="molecule type" value="Genomic_DNA"/>
</dbReference>
<comment type="caution">
    <text evidence="1">The sequence shown here is derived from an EMBL/GenBank/DDBJ whole genome shotgun (WGS) entry which is preliminary data.</text>
</comment>
<proteinExistence type="predicted"/>
<dbReference type="Proteomes" id="UP001320706">
    <property type="component" value="Unassembled WGS sequence"/>
</dbReference>
<keyword evidence="2" id="KW-1185">Reference proteome</keyword>
<gene>
    <name evidence="1" type="ORF">M8818_007728</name>
</gene>
<evidence type="ECO:0000313" key="1">
    <source>
        <dbReference type="EMBL" id="KAK8192558.1"/>
    </source>
</evidence>
<organism evidence="1 2">
    <name type="scientific">Zalaria obscura</name>
    <dbReference type="NCBI Taxonomy" id="2024903"/>
    <lineage>
        <taxon>Eukaryota</taxon>
        <taxon>Fungi</taxon>
        <taxon>Dikarya</taxon>
        <taxon>Ascomycota</taxon>
        <taxon>Pezizomycotina</taxon>
        <taxon>Dothideomycetes</taxon>
        <taxon>Dothideomycetidae</taxon>
        <taxon>Dothideales</taxon>
        <taxon>Zalariaceae</taxon>
        <taxon>Zalaria</taxon>
    </lineage>
</organism>
<protein>
    <submittedName>
        <fullName evidence="1">Uncharacterized protein</fullName>
    </submittedName>
</protein>
<accession>A0ACC3S383</accession>
<evidence type="ECO:0000313" key="2">
    <source>
        <dbReference type="Proteomes" id="UP001320706"/>
    </source>
</evidence>
<sequence>MTRADRDKTRGIWKVNGVSGRTAQERGRTKASRLPGYTGKVFLSGVAWVEESLGEMIYSFKLYRYQTTSHISQAFNRTSEATRANMAPDLNSVPNSPRQERAQFAQPTSTSTSRRASQIMPPPPAPLIAPAGDTSHRTMLSHSSRRGSTEQGVPVRHPRPLTAAELHLELEKEQEAVVNRLTRELTALRAHSASVASNTSHSSAASTPSIFPHDPADPHLTGPTHPTPSRRDRSSSSVSNRSNSSIPQTPSQQGGGGAGSGQAPLSGMSQARADRAAAAGGALSRQPSISASGRSTPALRSGELTPHSSTVGSSSGLFAPPRPSLSNQASFTTQGSLGSSGTGVSNAATMGSAVDVTAASAVSQAMSHYADVARAHSELEIVKAENEALRTRVRRLEQALRTRRESAASTASAAASTTEAQAGSEVESTPATLPHLSPGVSPGTAISEAQIPSSVGPGYGPGAAAGLGAAAGPGNGGAYYLSRTNLGGIRDRSVSAWAAGTTGIAGPRERSESQSTTASSRRGVDEREEVVGVGESAGSAALGGSGR</sequence>
<reference evidence="1" key="1">
    <citation type="submission" date="2024-02" db="EMBL/GenBank/DDBJ databases">
        <title>Metagenome Assembled Genome of Zalaria obscura JY119.</title>
        <authorList>
            <person name="Vighnesh L."/>
            <person name="Jagadeeshwari U."/>
            <person name="Venkata Ramana C."/>
            <person name="Sasikala C."/>
        </authorList>
    </citation>
    <scope>NUCLEOTIDE SEQUENCE</scope>
    <source>
        <strain evidence="1">JY119</strain>
    </source>
</reference>
<name>A0ACC3S383_9PEZI</name>